<proteinExistence type="predicted"/>
<organism evidence="2 3">
    <name type="scientific">Salipiger abyssi</name>
    <dbReference type="NCBI Taxonomy" id="1250539"/>
    <lineage>
        <taxon>Bacteria</taxon>
        <taxon>Pseudomonadati</taxon>
        <taxon>Pseudomonadota</taxon>
        <taxon>Alphaproteobacteria</taxon>
        <taxon>Rhodobacterales</taxon>
        <taxon>Roseobacteraceae</taxon>
        <taxon>Salipiger</taxon>
    </lineage>
</organism>
<evidence type="ECO:0000313" key="2">
    <source>
        <dbReference type="EMBL" id="APZ52681.1"/>
    </source>
</evidence>
<evidence type="ECO:0000256" key="1">
    <source>
        <dbReference type="SAM" id="MobiDB-lite"/>
    </source>
</evidence>
<dbReference type="KEGG" id="paby:Ga0080574_TMP2347"/>
<keyword evidence="3" id="KW-1185">Reference proteome</keyword>
<dbReference type="EMBL" id="CP015093">
    <property type="protein sequence ID" value="APZ52681.1"/>
    <property type="molecule type" value="Genomic_DNA"/>
</dbReference>
<accession>A0A1P8UTH6</accession>
<dbReference type="Proteomes" id="UP000187059">
    <property type="component" value="Chromosome"/>
</dbReference>
<evidence type="ECO:0000313" key="3">
    <source>
        <dbReference type="Proteomes" id="UP000187059"/>
    </source>
</evidence>
<gene>
    <name evidence="2" type="ORF">Ga0080574_TMP2347</name>
</gene>
<protein>
    <submittedName>
        <fullName evidence="2">Uncharacterized protein</fullName>
    </submittedName>
</protein>
<reference evidence="2 3" key="1">
    <citation type="submission" date="2016-04" db="EMBL/GenBank/DDBJ databases">
        <title>Deep-sea bacteria in the southern Pacific.</title>
        <authorList>
            <person name="Tang K."/>
        </authorList>
    </citation>
    <scope>NUCLEOTIDE SEQUENCE [LARGE SCALE GENOMIC DNA]</scope>
    <source>
        <strain evidence="2 3">JLT2014</strain>
    </source>
</reference>
<feature type="region of interest" description="Disordered" evidence="1">
    <location>
        <begin position="1"/>
        <end position="61"/>
    </location>
</feature>
<feature type="compositionally biased region" description="Polar residues" evidence="1">
    <location>
        <begin position="45"/>
        <end position="61"/>
    </location>
</feature>
<dbReference type="AlphaFoldDB" id="A0A1P8UTH6"/>
<name>A0A1P8UTH6_9RHOB</name>
<sequence length="61" mass="6601">MFFRHRPRAPEDPEPGRGTAPGNRKRASCRSGMSEGGGRSRALRTGNSQDSLRTSRSKGAT</sequence>